<feature type="non-terminal residue" evidence="1">
    <location>
        <position position="123"/>
    </location>
</feature>
<name>A0ACC1LJC4_9FUNG</name>
<accession>A0ACC1LJC4</accession>
<organism evidence="1 2">
    <name type="scientific">Coemansia furcata</name>
    <dbReference type="NCBI Taxonomy" id="417177"/>
    <lineage>
        <taxon>Eukaryota</taxon>
        <taxon>Fungi</taxon>
        <taxon>Fungi incertae sedis</taxon>
        <taxon>Zoopagomycota</taxon>
        <taxon>Kickxellomycotina</taxon>
        <taxon>Kickxellomycetes</taxon>
        <taxon>Kickxellales</taxon>
        <taxon>Kickxellaceae</taxon>
        <taxon>Coemansia</taxon>
    </lineage>
</organism>
<reference evidence="1" key="1">
    <citation type="submission" date="2022-07" db="EMBL/GenBank/DDBJ databases">
        <title>Phylogenomic reconstructions and comparative analyses of Kickxellomycotina fungi.</title>
        <authorList>
            <person name="Reynolds N.K."/>
            <person name="Stajich J.E."/>
            <person name="Barry K."/>
            <person name="Grigoriev I.V."/>
            <person name="Crous P."/>
            <person name="Smith M.E."/>
        </authorList>
    </citation>
    <scope>NUCLEOTIDE SEQUENCE</scope>
    <source>
        <strain evidence="1">CBS 102833</strain>
    </source>
</reference>
<dbReference type="EMBL" id="JANBUP010000641">
    <property type="protein sequence ID" value="KAJ2810681.1"/>
    <property type="molecule type" value="Genomic_DNA"/>
</dbReference>
<comment type="caution">
    <text evidence="1">The sequence shown here is derived from an EMBL/GenBank/DDBJ whole genome shotgun (WGS) entry which is preliminary data.</text>
</comment>
<sequence length="123" mass="13072">MLSSLPLFLAGLGMLLLQCVSALSTGLSVRAISASDMSTFRGAVLVKNGQPTSCEFALIDNQSAFLAANCLDYSNGLVNQNTKYEIYFDNAKGQGPGRATLIPDKIIVHPLYNPTSFANNIAV</sequence>
<evidence type="ECO:0000313" key="1">
    <source>
        <dbReference type="EMBL" id="KAJ2810681.1"/>
    </source>
</evidence>
<protein>
    <submittedName>
        <fullName evidence="1">Uncharacterized protein</fullName>
    </submittedName>
</protein>
<evidence type="ECO:0000313" key="2">
    <source>
        <dbReference type="Proteomes" id="UP001140096"/>
    </source>
</evidence>
<gene>
    <name evidence="1" type="ORF">H4S07_002532</name>
</gene>
<keyword evidence="2" id="KW-1185">Reference proteome</keyword>
<proteinExistence type="predicted"/>
<dbReference type="Proteomes" id="UP001140096">
    <property type="component" value="Unassembled WGS sequence"/>
</dbReference>